<dbReference type="GO" id="GO:0043410">
    <property type="term" value="P:positive regulation of MAPK cascade"/>
    <property type="evidence" value="ECO:0007669"/>
    <property type="project" value="TreeGrafter"/>
</dbReference>
<keyword evidence="8 10" id="KW-0675">Receptor</keyword>
<dbReference type="PANTHER" id="PTHR24248">
    <property type="entry name" value="ADRENERGIC RECEPTOR-RELATED G-PROTEIN COUPLED RECEPTOR"/>
    <property type="match status" value="1"/>
</dbReference>
<dbReference type="InterPro" id="IPR017452">
    <property type="entry name" value="GPCR_Rhodpsn_7TM"/>
</dbReference>
<feature type="compositionally biased region" description="Polar residues" evidence="11">
    <location>
        <begin position="382"/>
        <end position="393"/>
    </location>
</feature>
<feature type="transmembrane region" description="Helical" evidence="12">
    <location>
        <begin position="182"/>
        <end position="202"/>
    </location>
</feature>
<dbReference type="GO" id="GO:0005886">
    <property type="term" value="C:plasma membrane"/>
    <property type="evidence" value="ECO:0007669"/>
    <property type="project" value="UniProtKB-SubCell"/>
</dbReference>
<keyword evidence="5 12" id="KW-1133">Transmembrane helix</keyword>
<feature type="transmembrane region" description="Helical" evidence="12">
    <location>
        <begin position="223"/>
        <end position="250"/>
    </location>
</feature>
<dbReference type="EMBL" id="VSRR010000289">
    <property type="protein sequence ID" value="MPC13565.1"/>
    <property type="molecule type" value="Genomic_DNA"/>
</dbReference>
<feature type="transmembrane region" description="Helical" evidence="12">
    <location>
        <begin position="515"/>
        <end position="536"/>
    </location>
</feature>
<evidence type="ECO:0000256" key="1">
    <source>
        <dbReference type="ARBA" id="ARBA00004651"/>
    </source>
</evidence>
<dbReference type="Proteomes" id="UP000324222">
    <property type="component" value="Unassembled WGS sequence"/>
</dbReference>
<protein>
    <submittedName>
        <fullName evidence="14">Octopamine receptor beta-3R</fullName>
    </submittedName>
</protein>
<dbReference type="Gene3D" id="1.20.1070.10">
    <property type="entry name" value="Rhodopsin 7-helix transmembrane proteins"/>
    <property type="match status" value="2"/>
</dbReference>
<feature type="transmembrane region" description="Helical" evidence="12">
    <location>
        <begin position="270"/>
        <end position="292"/>
    </location>
</feature>
<organism evidence="14 15">
    <name type="scientific">Portunus trituberculatus</name>
    <name type="common">Swimming crab</name>
    <name type="synonym">Neptunus trituberculatus</name>
    <dbReference type="NCBI Taxonomy" id="210409"/>
    <lineage>
        <taxon>Eukaryota</taxon>
        <taxon>Metazoa</taxon>
        <taxon>Ecdysozoa</taxon>
        <taxon>Arthropoda</taxon>
        <taxon>Crustacea</taxon>
        <taxon>Multicrustacea</taxon>
        <taxon>Malacostraca</taxon>
        <taxon>Eumalacostraca</taxon>
        <taxon>Eucarida</taxon>
        <taxon>Decapoda</taxon>
        <taxon>Pleocyemata</taxon>
        <taxon>Brachyura</taxon>
        <taxon>Eubrachyura</taxon>
        <taxon>Portunoidea</taxon>
        <taxon>Portunidae</taxon>
        <taxon>Portuninae</taxon>
        <taxon>Portunus</taxon>
    </lineage>
</organism>
<dbReference type="PROSITE" id="PS00237">
    <property type="entry name" value="G_PROTEIN_RECEP_F1_1"/>
    <property type="match status" value="1"/>
</dbReference>
<dbReference type="SUPFAM" id="SSF81321">
    <property type="entry name" value="Family A G protein-coupled receptor-like"/>
    <property type="match status" value="1"/>
</dbReference>
<evidence type="ECO:0000256" key="8">
    <source>
        <dbReference type="ARBA" id="ARBA00023170"/>
    </source>
</evidence>
<dbReference type="AlphaFoldDB" id="A0A5B7CWT2"/>
<comment type="caution">
    <text evidence="14">The sequence shown here is derived from an EMBL/GenBank/DDBJ whole genome shotgun (WGS) entry which is preliminary data.</text>
</comment>
<dbReference type="PRINTS" id="PR00237">
    <property type="entry name" value="GPCRRHODOPSN"/>
</dbReference>
<evidence type="ECO:0000256" key="4">
    <source>
        <dbReference type="ARBA" id="ARBA00022692"/>
    </source>
</evidence>
<keyword evidence="6 10" id="KW-0297">G-protein coupled receptor</keyword>
<evidence type="ECO:0000256" key="5">
    <source>
        <dbReference type="ARBA" id="ARBA00022989"/>
    </source>
</evidence>
<comment type="subcellular location">
    <subcellularLocation>
        <location evidence="1">Cell membrane</location>
        <topology evidence="1">Multi-pass membrane protein</topology>
    </subcellularLocation>
</comment>
<feature type="transmembrane region" description="Helical" evidence="12">
    <location>
        <begin position="110"/>
        <end position="131"/>
    </location>
</feature>
<reference evidence="14 15" key="1">
    <citation type="submission" date="2019-05" db="EMBL/GenBank/DDBJ databases">
        <title>Another draft genome of Portunus trituberculatus and its Hox gene families provides insights of decapod evolution.</title>
        <authorList>
            <person name="Jeong J.-H."/>
            <person name="Song I."/>
            <person name="Kim S."/>
            <person name="Choi T."/>
            <person name="Kim D."/>
            <person name="Ryu S."/>
            <person name="Kim W."/>
        </authorList>
    </citation>
    <scope>NUCLEOTIDE SEQUENCE [LARGE SCALE GENOMIC DNA]</scope>
    <source>
        <tissue evidence="14">Muscle</tissue>
    </source>
</reference>
<proteinExistence type="inferred from homology"/>
<keyword evidence="9 10" id="KW-0807">Transducer</keyword>
<evidence type="ECO:0000256" key="11">
    <source>
        <dbReference type="SAM" id="MobiDB-lite"/>
    </source>
</evidence>
<evidence type="ECO:0000256" key="6">
    <source>
        <dbReference type="ARBA" id="ARBA00023040"/>
    </source>
</evidence>
<keyword evidence="15" id="KW-1185">Reference proteome</keyword>
<feature type="transmembrane region" description="Helical" evidence="12">
    <location>
        <begin position="548"/>
        <end position="571"/>
    </location>
</feature>
<feature type="compositionally biased region" description="Polar residues" evidence="11">
    <location>
        <begin position="413"/>
        <end position="429"/>
    </location>
</feature>
<feature type="domain" description="G-protein coupled receptors family 1 profile" evidence="13">
    <location>
        <begin position="123"/>
        <end position="568"/>
    </location>
</feature>
<evidence type="ECO:0000256" key="12">
    <source>
        <dbReference type="SAM" id="Phobius"/>
    </source>
</evidence>
<evidence type="ECO:0000256" key="3">
    <source>
        <dbReference type="ARBA" id="ARBA00022475"/>
    </source>
</evidence>
<feature type="region of interest" description="Disordered" evidence="11">
    <location>
        <begin position="362"/>
        <end position="461"/>
    </location>
</feature>
<dbReference type="PANTHER" id="PTHR24248:SF66">
    <property type="entry name" value="OCTOPAMINE RECEPTOR BETA-3R"/>
    <property type="match status" value="1"/>
</dbReference>
<dbReference type="OrthoDB" id="5957871at2759"/>
<accession>A0A5B7CWT2</accession>
<dbReference type="GO" id="GO:0004989">
    <property type="term" value="F:octopamine receptor activity"/>
    <property type="evidence" value="ECO:0007669"/>
    <property type="project" value="TreeGrafter"/>
</dbReference>
<evidence type="ECO:0000256" key="2">
    <source>
        <dbReference type="ARBA" id="ARBA00010663"/>
    </source>
</evidence>
<feature type="region of interest" description="Disordered" evidence="11">
    <location>
        <begin position="486"/>
        <end position="505"/>
    </location>
</feature>
<dbReference type="SMART" id="SM01381">
    <property type="entry name" value="7TM_GPCR_Srsx"/>
    <property type="match status" value="1"/>
</dbReference>
<keyword evidence="4 10" id="KW-0812">Transmembrane</keyword>
<evidence type="ECO:0000256" key="7">
    <source>
        <dbReference type="ARBA" id="ARBA00023136"/>
    </source>
</evidence>
<sequence>MSPTPTFTIQVGVRAQHGRGGGRGGHGHVGEDASGAELPLALMAPQTPPMSQLWLNTSVTEASAAEDVIAAAADASPGTEEGGNGTLARAGGGGGEAFVWESVALLVLKAFLMGSIILVSVMGNVLVIVSIGLNRKLQILTNYFLVSLAIADMLVASCAMTFNASVELSGRWLFGYIMCDLWNSFDVYFSTVSILHLCCISVDRYYAIVKPLEYPLYMTKGAVVFMLANVWLAPTLISFVPIFFGWYATADHLEHRALQPDSCTFEVNKVYAILSSAFSFWVPCTVMVVLYYRILLEARKQEAAILSRTNSTCTINNVQRGFSSSTAQQILAAFRLRRRPKLRKKKDKHCDRQEFQLGPVPRISRCDLGNEPRPGGFRKPSTICTQDQSTNARKSSKHLLNDTTQLGPPALPDTSSSLEVSPRTTSPDLSFNEEVDDRVDTSPTLKAHHSRNSSVSINGHTGSGLPVRVISPVPFGRRESLMPPSALHYGGSGGGSSHSGSHPVMRREHKAARTLGIIMGAFILCWMPFFTWYVAVTICGDRCPCPQAVVTTLFWIGYFNSTLNPFIYAYFRAEFREAFRKTLRQLKCCTRDDDLPGAFV</sequence>
<evidence type="ECO:0000313" key="15">
    <source>
        <dbReference type="Proteomes" id="UP000324222"/>
    </source>
</evidence>
<comment type="similarity">
    <text evidence="2 10">Belongs to the G-protein coupled receptor 1 family.</text>
</comment>
<dbReference type="InterPro" id="IPR000276">
    <property type="entry name" value="GPCR_Rhodpsn"/>
</dbReference>
<evidence type="ECO:0000256" key="9">
    <source>
        <dbReference type="ARBA" id="ARBA00023224"/>
    </source>
</evidence>
<feature type="transmembrane region" description="Helical" evidence="12">
    <location>
        <begin position="143"/>
        <end position="162"/>
    </location>
</feature>
<keyword evidence="3" id="KW-1003">Cell membrane</keyword>
<gene>
    <name evidence="14" type="ORF">E2C01_006302</name>
</gene>
<evidence type="ECO:0000313" key="14">
    <source>
        <dbReference type="EMBL" id="MPC13565.1"/>
    </source>
</evidence>
<dbReference type="Pfam" id="PF00001">
    <property type="entry name" value="7tm_1"/>
    <property type="match status" value="1"/>
</dbReference>
<dbReference type="PROSITE" id="PS50262">
    <property type="entry name" value="G_PROTEIN_RECEP_F1_2"/>
    <property type="match status" value="1"/>
</dbReference>
<dbReference type="GO" id="GO:0071880">
    <property type="term" value="P:adenylate cyclase-activating adrenergic receptor signaling pathway"/>
    <property type="evidence" value="ECO:0007669"/>
    <property type="project" value="TreeGrafter"/>
</dbReference>
<name>A0A5B7CWT2_PORTR</name>
<evidence type="ECO:0000259" key="13">
    <source>
        <dbReference type="PROSITE" id="PS50262"/>
    </source>
</evidence>
<keyword evidence="7 12" id="KW-0472">Membrane</keyword>
<evidence type="ECO:0000256" key="10">
    <source>
        <dbReference type="RuleBase" id="RU000688"/>
    </source>
</evidence>